<sequence>MIVHKAEPNLPSCLVKDWQILAGRAREGQRPSRMGRIMPVGNR</sequence>
<dbReference type="EMBL" id="ABCK01000007">
    <property type="protein sequence ID" value="EDM27983.1"/>
    <property type="molecule type" value="Genomic_DNA"/>
</dbReference>
<comment type="caution">
    <text evidence="1">The sequence shown here is derived from an EMBL/GenBank/DDBJ whole genome shotgun (WGS) entry which is preliminary data.</text>
</comment>
<evidence type="ECO:0000313" key="1">
    <source>
        <dbReference type="EMBL" id="EDM27983.1"/>
    </source>
</evidence>
<name>A6DKT5_9BACT</name>
<dbReference type="Proteomes" id="UP000004947">
    <property type="component" value="Unassembled WGS sequence"/>
</dbReference>
<protein>
    <submittedName>
        <fullName evidence="1">Uncharacterized protein</fullName>
    </submittedName>
</protein>
<evidence type="ECO:0000313" key="2">
    <source>
        <dbReference type="Proteomes" id="UP000004947"/>
    </source>
</evidence>
<reference evidence="1 2" key="1">
    <citation type="journal article" date="2010" name="J. Bacteriol.">
        <title>Genome sequence of Lentisphaera araneosa HTCC2155T, the type species of the order Lentisphaerales in the phylum Lentisphaerae.</title>
        <authorList>
            <person name="Thrash J.C."/>
            <person name="Cho J.C."/>
            <person name="Vergin K.L."/>
            <person name="Morris R.M."/>
            <person name="Giovannoni S.J."/>
        </authorList>
    </citation>
    <scope>NUCLEOTIDE SEQUENCE [LARGE SCALE GENOMIC DNA]</scope>
    <source>
        <strain evidence="1 2">HTCC2155</strain>
    </source>
</reference>
<organism evidence="1 2">
    <name type="scientific">Lentisphaera araneosa HTCC2155</name>
    <dbReference type="NCBI Taxonomy" id="313628"/>
    <lineage>
        <taxon>Bacteria</taxon>
        <taxon>Pseudomonadati</taxon>
        <taxon>Lentisphaerota</taxon>
        <taxon>Lentisphaeria</taxon>
        <taxon>Lentisphaerales</taxon>
        <taxon>Lentisphaeraceae</taxon>
        <taxon>Lentisphaera</taxon>
    </lineage>
</organism>
<proteinExistence type="predicted"/>
<accession>A6DKT5</accession>
<gene>
    <name evidence="1" type="ORF">LNTAR_01240</name>
</gene>
<dbReference type="RefSeq" id="WP_007278497.1">
    <property type="nucleotide sequence ID" value="NZ_ABCK01000007.1"/>
</dbReference>
<dbReference type="AlphaFoldDB" id="A6DKT5"/>
<keyword evidence="2" id="KW-1185">Reference proteome</keyword>